<evidence type="ECO:0000259" key="5">
    <source>
        <dbReference type="Pfam" id="PF00535"/>
    </source>
</evidence>
<comment type="similarity">
    <text evidence="1">Belongs to the glycosyltransferase 2 family.</text>
</comment>
<accession>A0A0R2F0K4</accession>
<feature type="transmembrane region" description="Helical" evidence="4">
    <location>
        <begin position="6"/>
        <end position="29"/>
    </location>
</feature>
<gene>
    <name evidence="6" type="ORF">FC75_GL001929</name>
</gene>
<dbReference type="Gene3D" id="3.90.550.10">
    <property type="entry name" value="Spore Coat Polysaccharide Biosynthesis Protein SpsA, Chain A"/>
    <property type="match status" value="1"/>
</dbReference>
<dbReference type="RefSeq" id="WP_056989561.1">
    <property type="nucleotide sequence ID" value="NZ_AYZJ01000035.1"/>
</dbReference>
<reference evidence="6 7" key="1">
    <citation type="journal article" date="2015" name="Genome Announc.">
        <title>Expanding the biotechnology potential of lactobacilli through comparative genomics of 213 strains and associated genera.</title>
        <authorList>
            <person name="Sun Z."/>
            <person name="Harris H.M."/>
            <person name="McCann A."/>
            <person name="Guo C."/>
            <person name="Argimon S."/>
            <person name="Zhang W."/>
            <person name="Yang X."/>
            <person name="Jeffery I.B."/>
            <person name="Cooney J.C."/>
            <person name="Kagawa T.F."/>
            <person name="Liu W."/>
            <person name="Song Y."/>
            <person name="Salvetti E."/>
            <person name="Wrobel A."/>
            <person name="Rasinkangas P."/>
            <person name="Parkhill J."/>
            <person name="Rea M.C."/>
            <person name="O'Sullivan O."/>
            <person name="Ritari J."/>
            <person name="Douillard F.P."/>
            <person name="Paul Ross R."/>
            <person name="Yang R."/>
            <person name="Briner A.E."/>
            <person name="Felis G.E."/>
            <person name="de Vos W.M."/>
            <person name="Barrangou R."/>
            <person name="Klaenhammer T.R."/>
            <person name="Caufield P.W."/>
            <person name="Cui Y."/>
            <person name="Zhang H."/>
            <person name="O'Toole P.W."/>
        </authorList>
    </citation>
    <scope>NUCLEOTIDE SEQUENCE [LARGE SCALE GENOMIC DNA]</scope>
    <source>
        <strain evidence="6 7">DSM 22697</strain>
    </source>
</reference>
<keyword evidence="2" id="KW-0328">Glycosyltransferase</keyword>
<protein>
    <submittedName>
        <fullName evidence="6">Phage-related glycosyl transferase, group 2</fullName>
    </submittedName>
</protein>
<evidence type="ECO:0000256" key="2">
    <source>
        <dbReference type="ARBA" id="ARBA00022676"/>
    </source>
</evidence>
<dbReference type="PANTHER" id="PTHR43630">
    <property type="entry name" value="POLY-BETA-1,6-N-ACETYL-D-GLUCOSAMINE SYNTHASE"/>
    <property type="match status" value="1"/>
</dbReference>
<evidence type="ECO:0000256" key="3">
    <source>
        <dbReference type="ARBA" id="ARBA00022679"/>
    </source>
</evidence>
<dbReference type="AlphaFoldDB" id="A0A0R2F0K4"/>
<sequence length="413" mass="46785">MYTLLLISVAILAAINFSRIFVSMTVANLTKARKIKQRRAQGTTTSLGISVVVPAYNEEKSIAQCVESLFANDYADKEVIVVNDGSSDQTQNILEAMKVKYPELIVVHQENAGKARALNNGIRNYVTKDLVMGLDGDSQVASDALAKMAAHFEADSQLVAAATNVRIASAHTLIEYAQKFEYLIGYKYKESEPSFNLEYIIGGIGSTFRLSALLAVGCYSTDSITEDIDLSMKMINVLGNKEAHFDYADDVLCFTPPAHNFTDLRKQRFRWKYGRFKALMKNRRLFFSRQFDKYSATLTWWKLPKIVFFEEVMMLLDPLLVGFMFYILYTYFDFTVVSGSLVTFLIVSLMSVFSDTTLSKKERVVMTLTSPLTLMLMYIINVVDLLSLLKCITKFKEIIFNTNQTSKWTHIAR</sequence>
<dbReference type="PATRIC" id="fig|1423730.4.peg.2006"/>
<dbReference type="Pfam" id="PF00535">
    <property type="entry name" value="Glycos_transf_2"/>
    <property type="match status" value="1"/>
</dbReference>
<dbReference type="InterPro" id="IPR029044">
    <property type="entry name" value="Nucleotide-diphossugar_trans"/>
</dbReference>
<evidence type="ECO:0000313" key="7">
    <source>
        <dbReference type="Proteomes" id="UP000050865"/>
    </source>
</evidence>
<comment type="caution">
    <text evidence="6">The sequence shown here is derived from an EMBL/GenBank/DDBJ whole genome shotgun (WGS) entry which is preliminary data.</text>
</comment>
<dbReference type="SUPFAM" id="SSF53448">
    <property type="entry name" value="Nucleotide-diphospho-sugar transferases"/>
    <property type="match status" value="1"/>
</dbReference>
<dbReference type="STRING" id="1423730.FC75_GL001929"/>
<evidence type="ECO:0000256" key="1">
    <source>
        <dbReference type="ARBA" id="ARBA00006739"/>
    </source>
</evidence>
<organism evidence="6 7">
    <name type="scientific">Lacticaseibacillus camelliae DSM 22697 = JCM 13995</name>
    <dbReference type="NCBI Taxonomy" id="1423730"/>
    <lineage>
        <taxon>Bacteria</taxon>
        <taxon>Bacillati</taxon>
        <taxon>Bacillota</taxon>
        <taxon>Bacilli</taxon>
        <taxon>Lactobacillales</taxon>
        <taxon>Lactobacillaceae</taxon>
        <taxon>Lacticaseibacillus</taxon>
    </lineage>
</organism>
<evidence type="ECO:0000313" key="6">
    <source>
        <dbReference type="EMBL" id="KRN22095.1"/>
    </source>
</evidence>
<feature type="transmembrane region" description="Helical" evidence="4">
    <location>
        <begin position="365"/>
        <end position="389"/>
    </location>
</feature>
<keyword evidence="4" id="KW-0472">Membrane</keyword>
<dbReference type="InterPro" id="IPR001173">
    <property type="entry name" value="Glyco_trans_2-like"/>
</dbReference>
<dbReference type="Proteomes" id="UP000050865">
    <property type="component" value="Unassembled WGS sequence"/>
</dbReference>
<feature type="domain" description="Glycosyltransferase 2-like" evidence="5">
    <location>
        <begin position="50"/>
        <end position="206"/>
    </location>
</feature>
<dbReference type="GO" id="GO:0016757">
    <property type="term" value="F:glycosyltransferase activity"/>
    <property type="evidence" value="ECO:0007669"/>
    <property type="project" value="UniProtKB-KW"/>
</dbReference>
<keyword evidence="3 6" id="KW-0808">Transferase</keyword>
<keyword evidence="4" id="KW-1133">Transmembrane helix</keyword>
<dbReference type="PANTHER" id="PTHR43630:SF1">
    <property type="entry name" value="POLY-BETA-1,6-N-ACETYL-D-GLUCOSAMINE SYNTHASE"/>
    <property type="match status" value="1"/>
</dbReference>
<feature type="transmembrane region" description="Helical" evidence="4">
    <location>
        <begin position="335"/>
        <end position="353"/>
    </location>
</feature>
<dbReference type="CDD" id="cd06423">
    <property type="entry name" value="CESA_like"/>
    <property type="match status" value="1"/>
</dbReference>
<name>A0A0R2F0K4_9LACO</name>
<proteinExistence type="inferred from homology"/>
<keyword evidence="7" id="KW-1185">Reference proteome</keyword>
<dbReference type="EMBL" id="AYZJ01000035">
    <property type="protein sequence ID" value="KRN22095.1"/>
    <property type="molecule type" value="Genomic_DNA"/>
</dbReference>
<keyword evidence="4" id="KW-0812">Transmembrane</keyword>
<evidence type="ECO:0000256" key="4">
    <source>
        <dbReference type="SAM" id="Phobius"/>
    </source>
</evidence>